<keyword evidence="3" id="KW-1185">Reference proteome</keyword>
<keyword evidence="1" id="KW-0472">Membrane</keyword>
<keyword evidence="1" id="KW-1133">Transmembrane helix</keyword>
<protein>
    <recommendedName>
        <fullName evidence="4">Endonuclease/exonuclease/phosphatase domain-containing protein</fullName>
    </recommendedName>
</protein>
<dbReference type="GeneTree" id="ENSGT01140000282669"/>
<dbReference type="Proteomes" id="UP000018467">
    <property type="component" value="Unassembled WGS sequence"/>
</dbReference>
<evidence type="ECO:0000313" key="2">
    <source>
        <dbReference type="Ensembl" id="ENSAMXP00000050215.1"/>
    </source>
</evidence>
<sequence>KSLLAIWNLGLPLACLIIALGLNEPVKRGKSLDFLRKKTVDIALLQETHLKIADVHRCQNRHYMIAASSSAPNKTKGVSVLIKRNLKLNILESGADTNGKFCFIKCNFDSVKILILVSSDQSTFFHGW</sequence>
<dbReference type="Gene3D" id="3.60.10.10">
    <property type="entry name" value="Endonuclease/exonuclease/phosphatase"/>
    <property type="match status" value="1"/>
</dbReference>
<dbReference type="InterPro" id="IPR036691">
    <property type="entry name" value="Endo/exonu/phosph_ase_sf"/>
</dbReference>
<dbReference type="SUPFAM" id="SSF56219">
    <property type="entry name" value="DNase I-like"/>
    <property type="match status" value="1"/>
</dbReference>
<evidence type="ECO:0000256" key="1">
    <source>
        <dbReference type="SAM" id="Phobius"/>
    </source>
</evidence>
<dbReference type="AlphaFoldDB" id="A0A3B1K808"/>
<accession>A0A3B1K808</accession>
<proteinExistence type="predicted"/>
<reference evidence="2" key="3">
    <citation type="submission" date="2025-08" db="UniProtKB">
        <authorList>
            <consortium name="Ensembl"/>
        </authorList>
    </citation>
    <scope>IDENTIFICATION</scope>
</reference>
<reference evidence="2" key="4">
    <citation type="submission" date="2025-09" db="UniProtKB">
        <authorList>
            <consortium name="Ensembl"/>
        </authorList>
    </citation>
    <scope>IDENTIFICATION</scope>
</reference>
<dbReference type="InParanoid" id="A0A3B1K808"/>
<evidence type="ECO:0008006" key="4">
    <source>
        <dbReference type="Google" id="ProtNLM"/>
    </source>
</evidence>
<reference evidence="3" key="2">
    <citation type="journal article" date="2014" name="Nat. Commun.">
        <title>The cavefish genome reveals candidate genes for eye loss.</title>
        <authorList>
            <person name="McGaugh S.E."/>
            <person name="Gross J.B."/>
            <person name="Aken B."/>
            <person name="Blin M."/>
            <person name="Borowsky R."/>
            <person name="Chalopin D."/>
            <person name="Hinaux H."/>
            <person name="Jeffery W.R."/>
            <person name="Keene A."/>
            <person name="Ma L."/>
            <person name="Minx P."/>
            <person name="Murphy D."/>
            <person name="O'Quin K.E."/>
            <person name="Retaux S."/>
            <person name="Rohner N."/>
            <person name="Searle S.M."/>
            <person name="Stahl B.A."/>
            <person name="Tabin C."/>
            <person name="Volff J.N."/>
            <person name="Yoshizawa M."/>
            <person name="Warren W.C."/>
        </authorList>
    </citation>
    <scope>NUCLEOTIDE SEQUENCE [LARGE SCALE GENOMIC DNA]</scope>
    <source>
        <strain evidence="3">female</strain>
    </source>
</reference>
<reference evidence="3" key="1">
    <citation type="submission" date="2013-03" db="EMBL/GenBank/DDBJ databases">
        <authorList>
            <person name="Jeffery W."/>
            <person name="Warren W."/>
            <person name="Wilson R.K."/>
        </authorList>
    </citation>
    <scope>NUCLEOTIDE SEQUENCE</scope>
    <source>
        <strain evidence="3">female</strain>
    </source>
</reference>
<evidence type="ECO:0000313" key="3">
    <source>
        <dbReference type="Proteomes" id="UP000018467"/>
    </source>
</evidence>
<feature type="transmembrane region" description="Helical" evidence="1">
    <location>
        <begin position="6"/>
        <end position="22"/>
    </location>
</feature>
<dbReference type="Ensembl" id="ENSAMXT00000030014.1">
    <property type="protein sequence ID" value="ENSAMXP00000050215.1"/>
    <property type="gene ID" value="ENSAMXG00000035153.1"/>
</dbReference>
<dbReference type="Bgee" id="ENSAMXG00000035153">
    <property type="expression patterns" value="Expressed in mesonephros and 1 other cell type or tissue"/>
</dbReference>
<name>A0A3B1K808_ASTMX</name>
<organism evidence="2 3">
    <name type="scientific">Astyanax mexicanus</name>
    <name type="common">Blind cave fish</name>
    <name type="synonym">Astyanax fasciatus mexicanus</name>
    <dbReference type="NCBI Taxonomy" id="7994"/>
    <lineage>
        <taxon>Eukaryota</taxon>
        <taxon>Metazoa</taxon>
        <taxon>Chordata</taxon>
        <taxon>Craniata</taxon>
        <taxon>Vertebrata</taxon>
        <taxon>Euteleostomi</taxon>
        <taxon>Actinopterygii</taxon>
        <taxon>Neopterygii</taxon>
        <taxon>Teleostei</taxon>
        <taxon>Ostariophysi</taxon>
        <taxon>Characiformes</taxon>
        <taxon>Characoidei</taxon>
        <taxon>Acestrorhamphidae</taxon>
        <taxon>Acestrorhamphinae</taxon>
        <taxon>Astyanax</taxon>
    </lineage>
</organism>
<keyword evidence="1" id="KW-0812">Transmembrane</keyword>